<dbReference type="AlphaFoldDB" id="A0A1I6GYH1"/>
<dbReference type="GO" id="GO:0051082">
    <property type="term" value="F:unfolded protein binding"/>
    <property type="evidence" value="ECO:0007669"/>
    <property type="project" value="UniProtKB-UniRule"/>
</dbReference>
<evidence type="ECO:0000313" key="18">
    <source>
        <dbReference type="Proteomes" id="UP000199290"/>
    </source>
</evidence>
<comment type="subcellular location">
    <subcellularLocation>
        <location evidence="2">Cell inner membrane</location>
        <topology evidence="2">Single-pass membrane protein</topology>
        <orientation evidence="2">Periplasmic side</orientation>
    </subcellularLocation>
</comment>
<dbReference type="Proteomes" id="UP000199290">
    <property type="component" value="Unassembled WGS sequence"/>
</dbReference>
<keyword evidence="10 16" id="KW-0443">Lipid metabolism</keyword>
<proteinExistence type="inferred from homology"/>
<dbReference type="OrthoDB" id="7025807at2"/>
<dbReference type="Pfam" id="PF03280">
    <property type="entry name" value="Lipase_chap"/>
    <property type="match status" value="1"/>
</dbReference>
<comment type="function">
    <text evidence="1 16">May be involved in the folding of the extracellular lipase during its passage through the periplasm.</text>
</comment>
<evidence type="ECO:0000256" key="7">
    <source>
        <dbReference type="ARBA" id="ARBA00022692"/>
    </source>
</evidence>
<keyword evidence="5 16" id="KW-1003">Cell membrane</keyword>
<accession>A0A1I6GYH1</accession>
<evidence type="ECO:0000256" key="4">
    <source>
        <dbReference type="ARBA" id="ARBA00019692"/>
    </source>
</evidence>
<gene>
    <name evidence="16" type="primary">lifO</name>
    <name evidence="17" type="ORF">SAMN04488073_1760</name>
</gene>
<dbReference type="RefSeq" id="WP_091990940.1">
    <property type="nucleotide sequence ID" value="NZ_FOYV01000001.1"/>
</dbReference>
<keyword evidence="18" id="KW-1185">Reference proteome</keyword>
<dbReference type="STRING" id="375760.SAMN04488073_1760"/>
<dbReference type="SUPFAM" id="SSF158855">
    <property type="entry name" value="Lipase chaperone-like"/>
    <property type="match status" value="1"/>
</dbReference>
<sequence>MKTLTRLTVGLLVISAGVALFGLLLTPEDTVPDQIAGNSEPLVQAPALPPPAVSPGRLKEPSALVSDGVALRVPETLPASLRGTAVPDGWARTDRLGNLIPTAELRALFEYFLSALGEETLPQLVARIESALDSLPEPARSQARSVLGAYLDYKLAVSELEQSYGSAAANDIGEMQRRMTEVHGLRRTWLDADTVDAFFADEEANDRFQLELRRIARNDTLSSAERSEAQREAERLLPEHLREAREQTRRFSDYEQARQALADDPKALQAWREQAFGAEAADRLARVEQEQNAWDRRWQAYATERDRLLASGLAEPELADALERLRGRHFNEAEQVRAEALDSIR</sequence>
<dbReference type="GO" id="GO:0016042">
    <property type="term" value="P:lipid catabolic process"/>
    <property type="evidence" value="ECO:0007669"/>
    <property type="project" value="UniProtKB-UniRule"/>
</dbReference>
<evidence type="ECO:0000256" key="14">
    <source>
        <dbReference type="ARBA" id="ARBA00031542"/>
    </source>
</evidence>
<evidence type="ECO:0000256" key="2">
    <source>
        <dbReference type="ARBA" id="ARBA00004383"/>
    </source>
</evidence>
<keyword evidence="11 16" id="KW-0472">Membrane</keyword>
<evidence type="ECO:0000256" key="11">
    <source>
        <dbReference type="ARBA" id="ARBA00023136"/>
    </source>
</evidence>
<evidence type="ECO:0000256" key="5">
    <source>
        <dbReference type="ARBA" id="ARBA00022475"/>
    </source>
</evidence>
<name>A0A1I6GYH1_9GAMM</name>
<evidence type="ECO:0000256" key="16">
    <source>
        <dbReference type="HAMAP-Rule" id="MF_00790"/>
    </source>
</evidence>
<evidence type="ECO:0000256" key="1">
    <source>
        <dbReference type="ARBA" id="ARBA00003280"/>
    </source>
</evidence>
<dbReference type="GO" id="GO:0005886">
    <property type="term" value="C:plasma membrane"/>
    <property type="evidence" value="ECO:0007669"/>
    <property type="project" value="UniProtKB-SubCell"/>
</dbReference>
<evidence type="ECO:0000256" key="15">
    <source>
        <dbReference type="ARBA" id="ARBA00033028"/>
    </source>
</evidence>
<keyword evidence="6 16" id="KW-0997">Cell inner membrane</keyword>
<keyword evidence="7 16" id="KW-0812">Transmembrane</keyword>
<evidence type="ECO:0000256" key="12">
    <source>
        <dbReference type="ARBA" id="ARBA00023186"/>
    </source>
</evidence>
<comment type="similarity">
    <text evidence="3 16">Belongs to the lipase chaperone family.</text>
</comment>
<evidence type="ECO:0000256" key="8">
    <source>
        <dbReference type="ARBA" id="ARBA00022963"/>
    </source>
</evidence>
<evidence type="ECO:0000313" key="17">
    <source>
        <dbReference type="EMBL" id="SFR47097.1"/>
    </source>
</evidence>
<evidence type="ECO:0000256" key="9">
    <source>
        <dbReference type="ARBA" id="ARBA00022989"/>
    </source>
</evidence>
<dbReference type="InterPro" id="IPR004961">
    <property type="entry name" value="Lipase_chaperone"/>
</dbReference>
<keyword evidence="8 16" id="KW-0442">Lipid degradation</keyword>
<dbReference type="HAMAP" id="MF_00790">
    <property type="entry name" value="Lipase_chap"/>
    <property type="match status" value="1"/>
</dbReference>
<dbReference type="GO" id="GO:0006457">
    <property type="term" value="P:protein folding"/>
    <property type="evidence" value="ECO:0007669"/>
    <property type="project" value="UniProtKB-UniRule"/>
</dbReference>
<evidence type="ECO:0000256" key="3">
    <source>
        <dbReference type="ARBA" id="ARBA00010358"/>
    </source>
</evidence>
<evidence type="ECO:0000256" key="6">
    <source>
        <dbReference type="ARBA" id="ARBA00022519"/>
    </source>
</evidence>
<evidence type="ECO:0000256" key="10">
    <source>
        <dbReference type="ARBA" id="ARBA00023098"/>
    </source>
</evidence>
<dbReference type="EMBL" id="FOYV01000001">
    <property type="protein sequence ID" value="SFR47097.1"/>
    <property type="molecule type" value="Genomic_DNA"/>
</dbReference>
<organism evidence="17 18">
    <name type="scientific">Marinobacter gudaonensis</name>
    <dbReference type="NCBI Taxonomy" id="375760"/>
    <lineage>
        <taxon>Bacteria</taxon>
        <taxon>Pseudomonadati</taxon>
        <taxon>Pseudomonadota</taxon>
        <taxon>Gammaproteobacteria</taxon>
        <taxon>Pseudomonadales</taxon>
        <taxon>Marinobacteraceae</taxon>
        <taxon>Marinobacter</taxon>
    </lineage>
</organism>
<evidence type="ECO:0000256" key="13">
    <source>
        <dbReference type="ARBA" id="ARBA00030948"/>
    </source>
</evidence>
<keyword evidence="12 16" id="KW-0143">Chaperone</keyword>
<protein>
    <recommendedName>
        <fullName evidence="4 16">Lipase chaperone</fullName>
    </recommendedName>
    <alternativeName>
        <fullName evidence="16">Lipase activator protein</fullName>
    </alternativeName>
    <alternativeName>
        <fullName evidence="15 16">Lipase foldase</fullName>
    </alternativeName>
    <alternativeName>
        <fullName evidence="13 16">Lipase helper protein</fullName>
    </alternativeName>
    <alternativeName>
        <fullName evidence="14 16">Lipase modulator</fullName>
    </alternativeName>
</protein>
<reference evidence="18" key="1">
    <citation type="submission" date="2016-10" db="EMBL/GenBank/DDBJ databases">
        <authorList>
            <person name="Varghese N."/>
            <person name="Submissions S."/>
        </authorList>
    </citation>
    <scope>NUCLEOTIDE SEQUENCE [LARGE SCALE GENOMIC DNA]</scope>
    <source>
        <strain evidence="18">CGMCC 1.6294</strain>
    </source>
</reference>
<keyword evidence="9 16" id="KW-1133">Transmembrane helix</keyword>